<dbReference type="EMBL" id="CP060724">
    <property type="protein sequence ID" value="QNN75858.1"/>
    <property type="molecule type" value="Genomic_DNA"/>
</dbReference>
<dbReference type="AlphaFoldDB" id="A0A7G9T6Y3"/>
<proteinExistence type="predicted"/>
<evidence type="ECO:0000313" key="1">
    <source>
        <dbReference type="EMBL" id="QNN75858.1"/>
    </source>
</evidence>
<dbReference type="KEGG" id="wdi:H9L19_03095"/>
<dbReference type="Proteomes" id="UP000515800">
    <property type="component" value="Chromosome"/>
</dbReference>
<gene>
    <name evidence="1" type="ORF">H9L19_03095</name>
</gene>
<organism evidence="1 2">
    <name type="scientific">Weissella diestrammenae</name>
    <dbReference type="NCBI Taxonomy" id="1162633"/>
    <lineage>
        <taxon>Bacteria</taxon>
        <taxon>Bacillati</taxon>
        <taxon>Bacillota</taxon>
        <taxon>Bacilli</taxon>
        <taxon>Lactobacillales</taxon>
        <taxon>Lactobacillaceae</taxon>
        <taxon>Weissella</taxon>
    </lineage>
</organism>
<sequence length="188" mass="21172">MNTLKQIQTTGMAAIMQEPFIHALATGTLTDDIADYYTAQDNQYITAFEPLVDTIDEAFGLTRPFVDDETAAHLSLSTEIAKQPMDANGQAYVAHMQAATALSPIAGTMAILPCVESYHFIANHIANQSPYRAWTGYYQQASYARLVSYYQDILAKYDYTDYLSIYADSYTFEQKFWRNAFMKGTNND</sequence>
<dbReference type="SUPFAM" id="SSF48613">
    <property type="entry name" value="Heme oxygenase-like"/>
    <property type="match status" value="1"/>
</dbReference>
<dbReference type="RefSeq" id="WP_187529686.1">
    <property type="nucleotide sequence ID" value="NZ_CP060724.1"/>
</dbReference>
<name>A0A7G9T6Y3_9LACO</name>
<protein>
    <submittedName>
        <fullName evidence="1">Transcriptional regulator</fullName>
    </submittedName>
</protein>
<reference evidence="1 2" key="1">
    <citation type="submission" date="2020-08" db="EMBL/GenBank/DDBJ databases">
        <title>Genome sequence of Weissella diestrammenae KACC 16890T.</title>
        <authorList>
            <person name="Hyun D.-W."/>
            <person name="Bae J.-W."/>
        </authorList>
    </citation>
    <scope>NUCLEOTIDE SEQUENCE [LARGE SCALE GENOMIC DNA]</scope>
    <source>
        <strain evidence="1 2">KACC 16890</strain>
    </source>
</reference>
<keyword evidence="2" id="KW-1185">Reference proteome</keyword>
<evidence type="ECO:0000313" key="2">
    <source>
        <dbReference type="Proteomes" id="UP000515800"/>
    </source>
</evidence>
<accession>A0A7G9T6Y3</accession>
<dbReference type="InterPro" id="IPR016084">
    <property type="entry name" value="Haem_Oase-like_multi-hlx"/>
</dbReference>
<dbReference type="Gene3D" id="1.20.910.10">
    <property type="entry name" value="Heme oxygenase-like"/>
    <property type="match status" value="1"/>
</dbReference>